<organism evidence="2 3">
    <name type="scientific">Streptomyces thermolineatus</name>
    <dbReference type="NCBI Taxonomy" id="44033"/>
    <lineage>
        <taxon>Bacteria</taxon>
        <taxon>Bacillati</taxon>
        <taxon>Actinomycetota</taxon>
        <taxon>Actinomycetes</taxon>
        <taxon>Kitasatosporales</taxon>
        <taxon>Streptomycetaceae</taxon>
        <taxon>Streptomyces</taxon>
    </lineage>
</organism>
<feature type="region of interest" description="Disordered" evidence="1">
    <location>
        <begin position="77"/>
        <end position="111"/>
    </location>
</feature>
<dbReference type="Proteomes" id="UP001501358">
    <property type="component" value="Unassembled WGS sequence"/>
</dbReference>
<reference evidence="3" key="1">
    <citation type="journal article" date="2019" name="Int. J. Syst. Evol. Microbiol.">
        <title>The Global Catalogue of Microorganisms (GCM) 10K type strain sequencing project: providing services to taxonomists for standard genome sequencing and annotation.</title>
        <authorList>
            <consortium name="The Broad Institute Genomics Platform"/>
            <consortium name="The Broad Institute Genome Sequencing Center for Infectious Disease"/>
            <person name="Wu L."/>
            <person name="Ma J."/>
        </authorList>
    </citation>
    <scope>NUCLEOTIDE SEQUENCE [LARGE SCALE GENOMIC DNA]</scope>
    <source>
        <strain evidence="3">JCM 6307</strain>
    </source>
</reference>
<sequence length="111" mass="11487">MFLRSTVYFQRPEEPGFLAVGEPGSGMIPVFSSLAELARFAGACAWASTIGEDLLGLAPAGFVFLLDPLGRHPHRFDPGPWQARGAGPDRTTEATGMTSSIATPGAPGGAA</sequence>
<comment type="caution">
    <text evidence="2">The sequence shown here is derived from an EMBL/GenBank/DDBJ whole genome shotgun (WGS) entry which is preliminary data.</text>
</comment>
<evidence type="ECO:0000313" key="2">
    <source>
        <dbReference type="EMBL" id="GAA2506611.1"/>
    </source>
</evidence>
<keyword evidence="3" id="KW-1185">Reference proteome</keyword>
<name>A0ABP6A0G5_9ACTN</name>
<evidence type="ECO:0000313" key="3">
    <source>
        <dbReference type="Proteomes" id="UP001501358"/>
    </source>
</evidence>
<accession>A0ABP6A0G5</accession>
<protein>
    <recommendedName>
        <fullName evidence="4">SseB protein N-terminal domain-containing protein</fullName>
    </recommendedName>
</protein>
<dbReference type="EMBL" id="BAAATA010000040">
    <property type="protein sequence ID" value="GAA2506611.1"/>
    <property type="molecule type" value="Genomic_DNA"/>
</dbReference>
<proteinExistence type="predicted"/>
<gene>
    <name evidence="2" type="ORF">GCM10010406_49040</name>
</gene>
<evidence type="ECO:0000256" key="1">
    <source>
        <dbReference type="SAM" id="MobiDB-lite"/>
    </source>
</evidence>
<feature type="compositionally biased region" description="Polar residues" evidence="1">
    <location>
        <begin position="93"/>
        <end position="102"/>
    </location>
</feature>
<evidence type="ECO:0008006" key="4">
    <source>
        <dbReference type="Google" id="ProtNLM"/>
    </source>
</evidence>